<organism evidence="1 2">
    <name type="scientific">Hypsizygus marmoreus</name>
    <name type="common">White beech mushroom</name>
    <name type="synonym">Agaricus marmoreus</name>
    <dbReference type="NCBI Taxonomy" id="39966"/>
    <lineage>
        <taxon>Eukaryota</taxon>
        <taxon>Fungi</taxon>
        <taxon>Dikarya</taxon>
        <taxon>Basidiomycota</taxon>
        <taxon>Agaricomycotina</taxon>
        <taxon>Agaricomycetes</taxon>
        <taxon>Agaricomycetidae</taxon>
        <taxon>Agaricales</taxon>
        <taxon>Tricholomatineae</taxon>
        <taxon>Lyophyllaceae</taxon>
        <taxon>Hypsizygus</taxon>
    </lineage>
</organism>
<name>A0A369J523_HYPMA</name>
<dbReference type="AlphaFoldDB" id="A0A369J523"/>
<sequence>MRSTRLILRIPPSSPPLKLQSLHRISLPGHVQSELSRIPQLIHNVLESHAARLVLCDEMSSTVLNTVYRVELSLRSDIRNVVASSAGLDDSTA</sequence>
<evidence type="ECO:0000313" key="1">
    <source>
        <dbReference type="EMBL" id="RDB16502.1"/>
    </source>
</evidence>
<accession>A0A369J523</accession>
<keyword evidence="2" id="KW-1185">Reference proteome</keyword>
<dbReference type="InParanoid" id="A0A369J523"/>
<dbReference type="Proteomes" id="UP000076154">
    <property type="component" value="Unassembled WGS sequence"/>
</dbReference>
<evidence type="ECO:0000313" key="2">
    <source>
        <dbReference type="Proteomes" id="UP000076154"/>
    </source>
</evidence>
<comment type="caution">
    <text evidence="1">The sequence shown here is derived from an EMBL/GenBank/DDBJ whole genome shotgun (WGS) entry which is preliminary data.</text>
</comment>
<reference evidence="1" key="1">
    <citation type="submission" date="2018-04" db="EMBL/GenBank/DDBJ databases">
        <title>Whole genome sequencing of Hypsizygus marmoreus.</title>
        <authorList>
            <person name="Choi I.-G."/>
            <person name="Min B."/>
            <person name="Kim J.-G."/>
            <person name="Kim S."/>
            <person name="Oh Y.-L."/>
            <person name="Kong W.-S."/>
            <person name="Park H."/>
            <person name="Jeong J."/>
            <person name="Song E.-S."/>
        </authorList>
    </citation>
    <scope>NUCLEOTIDE SEQUENCE [LARGE SCALE GENOMIC DNA]</scope>
    <source>
        <strain evidence="1">51987-8</strain>
    </source>
</reference>
<dbReference type="EMBL" id="LUEZ02000124">
    <property type="protein sequence ID" value="RDB16502.1"/>
    <property type="molecule type" value="Genomic_DNA"/>
</dbReference>
<proteinExistence type="predicted"/>
<gene>
    <name evidence="1" type="ORF">Hypma_002952</name>
</gene>
<protein>
    <submittedName>
        <fullName evidence="1">Uncharacterized protein</fullName>
    </submittedName>
</protein>